<reference evidence="1 2" key="1">
    <citation type="journal article" date="2015" name="Proc. Natl. Acad. Sci. U.S.A.">
        <title>The resurrection genome of Boea hygrometrica: A blueprint for survival of dehydration.</title>
        <authorList>
            <person name="Xiao L."/>
            <person name="Yang G."/>
            <person name="Zhang L."/>
            <person name="Yang X."/>
            <person name="Zhao S."/>
            <person name="Ji Z."/>
            <person name="Zhou Q."/>
            <person name="Hu M."/>
            <person name="Wang Y."/>
            <person name="Chen M."/>
            <person name="Xu Y."/>
            <person name="Jin H."/>
            <person name="Xiao X."/>
            <person name="Hu G."/>
            <person name="Bao F."/>
            <person name="Hu Y."/>
            <person name="Wan P."/>
            <person name="Li L."/>
            <person name="Deng X."/>
            <person name="Kuang T."/>
            <person name="Xiang C."/>
            <person name="Zhu J.K."/>
            <person name="Oliver M.J."/>
            <person name="He Y."/>
        </authorList>
    </citation>
    <scope>NUCLEOTIDE SEQUENCE [LARGE SCALE GENOMIC DNA]</scope>
    <source>
        <strain evidence="2">cv. XS01</strain>
    </source>
</reference>
<accession>A0A2Z7A2V2</accession>
<protein>
    <submittedName>
        <fullName evidence="1">Uncharacterized protein</fullName>
    </submittedName>
</protein>
<dbReference type="Proteomes" id="UP000250235">
    <property type="component" value="Unassembled WGS sequence"/>
</dbReference>
<proteinExistence type="predicted"/>
<dbReference type="AlphaFoldDB" id="A0A2Z7A2V2"/>
<sequence>MGYVPIAASSCHQRYNQHAAFNLSKRPDLLTQQLDQTMEQIPHDWYQKQYSKRCVTTVTVPQPTAGYPVASKYNATTDYPVASSSHQQLI</sequence>
<keyword evidence="2" id="KW-1185">Reference proteome</keyword>
<evidence type="ECO:0000313" key="1">
    <source>
        <dbReference type="EMBL" id="KZV06956.1"/>
    </source>
</evidence>
<evidence type="ECO:0000313" key="2">
    <source>
        <dbReference type="Proteomes" id="UP000250235"/>
    </source>
</evidence>
<gene>
    <name evidence="1" type="ORF">F511_45562</name>
</gene>
<name>A0A2Z7A2V2_9LAMI</name>
<organism evidence="1 2">
    <name type="scientific">Dorcoceras hygrometricum</name>
    <dbReference type="NCBI Taxonomy" id="472368"/>
    <lineage>
        <taxon>Eukaryota</taxon>
        <taxon>Viridiplantae</taxon>
        <taxon>Streptophyta</taxon>
        <taxon>Embryophyta</taxon>
        <taxon>Tracheophyta</taxon>
        <taxon>Spermatophyta</taxon>
        <taxon>Magnoliopsida</taxon>
        <taxon>eudicotyledons</taxon>
        <taxon>Gunneridae</taxon>
        <taxon>Pentapetalae</taxon>
        <taxon>asterids</taxon>
        <taxon>lamiids</taxon>
        <taxon>Lamiales</taxon>
        <taxon>Gesneriaceae</taxon>
        <taxon>Didymocarpoideae</taxon>
        <taxon>Trichosporeae</taxon>
        <taxon>Loxocarpinae</taxon>
        <taxon>Dorcoceras</taxon>
    </lineage>
</organism>
<dbReference type="EMBL" id="KV049986">
    <property type="protein sequence ID" value="KZV06956.1"/>
    <property type="molecule type" value="Genomic_DNA"/>
</dbReference>